<dbReference type="NCBIfam" id="TIGR01499">
    <property type="entry name" value="folC"/>
    <property type="match status" value="1"/>
</dbReference>
<evidence type="ECO:0000256" key="6">
    <source>
        <dbReference type="ARBA" id="ARBA00013025"/>
    </source>
</evidence>
<dbReference type="GO" id="GO:0046872">
    <property type="term" value="F:metal ion binding"/>
    <property type="evidence" value="ECO:0007669"/>
    <property type="project" value="UniProtKB-KW"/>
</dbReference>
<keyword evidence="10 21" id="KW-0547">Nucleotide-binding</keyword>
<dbReference type="EC" id="6.3.2.12" evidence="5"/>
<dbReference type="EMBL" id="AP012342">
    <property type="protein sequence ID" value="BAM06406.1"/>
    <property type="molecule type" value="Genomic_DNA"/>
</dbReference>
<evidence type="ECO:0000313" key="24">
    <source>
        <dbReference type="EMBL" id="BAM06406.1"/>
    </source>
</evidence>
<comment type="catalytic activity">
    <reaction evidence="19">
        <text>(6R)-5,10-methylenetetrahydrofolyl-(gamma-L-Glu)(n) + L-glutamate + ATP = (6R)-5,10-methylenetetrahydrofolyl-(gamma-L-Glu)(n+1) + ADP + phosphate + H(+)</text>
        <dbReference type="Rhea" id="RHEA:51912"/>
        <dbReference type="Rhea" id="RHEA-COMP:13257"/>
        <dbReference type="Rhea" id="RHEA-COMP:13258"/>
        <dbReference type="ChEBI" id="CHEBI:15378"/>
        <dbReference type="ChEBI" id="CHEBI:29985"/>
        <dbReference type="ChEBI" id="CHEBI:30616"/>
        <dbReference type="ChEBI" id="CHEBI:43474"/>
        <dbReference type="ChEBI" id="CHEBI:136572"/>
        <dbReference type="ChEBI" id="CHEBI:456216"/>
        <dbReference type="EC" id="6.3.2.17"/>
    </reaction>
</comment>
<keyword evidence="8 21" id="KW-0436">Ligase</keyword>
<dbReference type="SUPFAM" id="SSF53623">
    <property type="entry name" value="MurD-like peptide ligases, catalytic domain"/>
    <property type="match status" value="1"/>
</dbReference>
<dbReference type="PANTHER" id="PTHR11136">
    <property type="entry name" value="FOLYLPOLYGLUTAMATE SYNTHASE-RELATED"/>
    <property type="match status" value="1"/>
</dbReference>
<evidence type="ECO:0000256" key="1">
    <source>
        <dbReference type="ARBA" id="ARBA00002714"/>
    </source>
</evidence>
<evidence type="ECO:0000256" key="10">
    <source>
        <dbReference type="ARBA" id="ARBA00022741"/>
    </source>
</evidence>
<proteinExistence type="inferred from homology"/>
<comment type="catalytic activity">
    <reaction evidence="20">
        <text>7,8-dihydropteroate + L-glutamate + ATP = 7,8-dihydrofolate + ADP + phosphate + H(+)</text>
        <dbReference type="Rhea" id="RHEA:23584"/>
        <dbReference type="ChEBI" id="CHEBI:15378"/>
        <dbReference type="ChEBI" id="CHEBI:17839"/>
        <dbReference type="ChEBI" id="CHEBI:29985"/>
        <dbReference type="ChEBI" id="CHEBI:30616"/>
        <dbReference type="ChEBI" id="CHEBI:43474"/>
        <dbReference type="ChEBI" id="CHEBI:57451"/>
        <dbReference type="ChEBI" id="CHEBI:456216"/>
        <dbReference type="EC" id="6.3.2.12"/>
    </reaction>
</comment>
<dbReference type="GO" id="GO:0005524">
    <property type="term" value="F:ATP binding"/>
    <property type="evidence" value="ECO:0007669"/>
    <property type="project" value="UniProtKB-KW"/>
</dbReference>
<dbReference type="Gene3D" id="3.40.1190.10">
    <property type="entry name" value="Mur-like, catalytic domain"/>
    <property type="match status" value="1"/>
</dbReference>
<evidence type="ECO:0000256" key="14">
    <source>
        <dbReference type="ARBA" id="ARBA00030048"/>
    </source>
</evidence>
<dbReference type="Pfam" id="PF02875">
    <property type="entry name" value="Mur_ligase_C"/>
    <property type="match status" value="1"/>
</dbReference>
<sequence length="437" mass="47685">MNFLNGLRLHGIHPTLENVRALLDRTGNPQLRFSSIQVVGSNGKGSTASILASILAANDEGLVGLYTSPHLSDLRERVLVQGQMLPVDSWLQVLDFTERSIRELGLPITFFEAITCAAFSLFERSGIQMAVLEAGMGGRWDATSVAIPLATVLTSVSLEHTQILGNTLVQILAEKIAVGREGRPFIAKLPDELLPEFQRHANTMGFIPILWGRDFSARWVSPETSLKRMFSYKGPSGTMELPVSLVADYQIGNIALALASLDVLGKLPKEETLAKALLQVVHPGRWEKISDSPQVYLDGAHNPEAAEVLAQTIKDAFGPDQKVIYLFGILEDKNWKQVLEHLVPSAESFFLTSPLSNRAVAPERLVQWLSSVNATLPKKSGPIEQVLGEAIERAASLSLPLVVAGSLYLVGEVRQRLTGLIPDFPVGEHSPEDNRPS</sequence>
<dbReference type="Gene3D" id="3.90.190.20">
    <property type="entry name" value="Mur ligase, C-terminal domain"/>
    <property type="match status" value="1"/>
</dbReference>
<dbReference type="GO" id="GO:0046656">
    <property type="term" value="P:folic acid biosynthetic process"/>
    <property type="evidence" value="ECO:0007669"/>
    <property type="project" value="UniProtKB-KW"/>
</dbReference>
<evidence type="ECO:0000256" key="16">
    <source>
        <dbReference type="ARBA" id="ARBA00032510"/>
    </source>
</evidence>
<evidence type="ECO:0000256" key="21">
    <source>
        <dbReference type="PIRNR" id="PIRNR001563"/>
    </source>
</evidence>
<dbReference type="InterPro" id="IPR013221">
    <property type="entry name" value="Mur_ligase_cen"/>
</dbReference>
<evidence type="ECO:0000256" key="18">
    <source>
        <dbReference type="ARBA" id="ARBA00047808"/>
    </source>
</evidence>
<feature type="domain" description="Mur ligase central" evidence="23">
    <location>
        <begin position="38"/>
        <end position="260"/>
    </location>
</feature>
<dbReference type="HOGENOM" id="CLU_015869_1_2_0"/>
<reference evidence="25" key="2">
    <citation type="submission" date="2012-03" db="EMBL/GenBank/DDBJ databases">
        <title>The complete genome sequence of the pioneer microbe on fresh volcanic deposit, Leptospirillum ferrooxidans strain C2-3.</title>
        <authorList>
            <person name="Fujimura R."/>
            <person name="Sato Y."/>
            <person name="Nishizawa T."/>
            <person name="Nanba K."/>
            <person name="Oshima K."/>
            <person name="Hattori M."/>
            <person name="Kamijo T."/>
            <person name="Ohta H."/>
        </authorList>
    </citation>
    <scope>NUCLEOTIDE SEQUENCE [LARGE SCALE GENOMIC DNA]</scope>
    <source>
        <strain evidence="25">C2-3</strain>
    </source>
</reference>
<keyword evidence="25" id="KW-1185">Reference proteome</keyword>
<dbReference type="AlphaFoldDB" id="I0IMA7"/>
<dbReference type="STRING" id="1162668.LFE_0691"/>
<keyword evidence="13" id="KW-0289">Folate biosynthesis</keyword>
<dbReference type="PIRSF" id="PIRSF001563">
    <property type="entry name" value="Folylpolyglu_synth"/>
    <property type="match status" value="1"/>
</dbReference>
<dbReference type="Pfam" id="PF08245">
    <property type="entry name" value="Mur_ligase_M"/>
    <property type="match status" value="1"/>
</dbReference>
<evidence type="ECO:0000256" key="7">
    <source>
        <dbReference type="ARBA" id="ARBA00019357"/>
    </source>
</evidence>
<keyword evidence="9" id="KW-0479">Metal-binding</keyword>
<dbReference type="SUPFAM" id="SSF53244">
    <property type="entry name" value="MurD-like peptide ligases, peptide-binding domain"/>
    <property type="match status" value="1"/>
</dbReference>
<keyword evidence="11 21" id="KW-0067">ATP-binding</keyword>
<dbReference type="GO" id="GO:0004326">
    <property type="term" value="F:tetrahydrofolylpolyglutamate synthase activity"/>
    <property type="evidence" value="ECO:0007669"/>
    <property type="project" value="UniProtKB-EC"/>
</dbReference>
<organism evidence="24 25">
    <name type="scientific">Leptospirillum ferrooxidans (strain C2-3)</name>
    <dbReference type="NCBI Taxonomy" id="1162668"/>
    <lineage>
        <taxon>Bacteria</taxon>
        <taxon>Pseudomonadati</taxon>
        <taxon>Nitrospirota</taxon>
        <taxon>Nitrospiria</taxon>
        <taxon>Nitrospirales</taxon>
        <taxon>Nitrospiraceae</taxon>
        <taxon>Leptospirillum</taxon>
    </lineage>
</organism>
<keyword evidence="12" id="KW-0460">Magnesium</keyword>
<dbReference type="GO" id="GO:0008841">
    <property type="term" value="F:dihydrofolate synthase activity"/>
    <property type="evidence" value="ECO:0007669"/>
    <property type="project" value="UniProtKB-EC"/>
</dbReference>
<evidence type="ECO:0000256" key="5">
    <source>
        <dbReference type="ARBA" id="ARBA00013023"/>
    </source>
</evidence>
<evidence type="ECO:0000256" key="20">
    <source>
        <dbReference type="ARBA" id="ARBA00049161"/>
    </source>
</evidence>
<name>I0IMA7_LEPFC</name>
<evidence type="ECO:0000256" key="15">
    <source>
        <dbReference type="ARBA" id="ARBA00030592"/>
    </source>
</evidence>
<dbReference type="GO" id="GO:0005737">
    <property type="term" value="C:cytoplasm"/>
    <property type="evidence" value="ECO:0007669"/>
    <property type="project" value="TreeGrafter"/>
</dbReference>
<evidence type="ECO:0000256" key="8">
    <source>
        <dbReference type="ARBA" id="ARBA00022598"/>
    </source>
</evidence>
<dbReference type="InterPro" id="IPR036565">
    <property type="entry name" value="Mur-like_cat_sf"/>
</dbReference>
<dbReference type="Proteomes" id="UP000007382">
    <property type="component" value="Chromosome"/>
</dbReference>
<dbReference type="PANTHER" id="PTHR11136:SF0">
    <property type="entry name" value="DIHYDROFOLATE SYNTHETASE-RELATED"/>
    <property type="match status" value="1"/>
</dbReference>
<dbReference type="KEGG" id="lfc:LFE_0691"/>
<accession>I0IMA7</accession>
<dbReference type="PATRIC" id="fig|1162668.3.peg.799"/>
<comment type="pathway">
    <text evidence="3">Cofactor biosynthesis; tetrahydrofolylpolyglutamate biosynthesis.</text>
</comment>
<evidence type="ECO:0000259" key="23">
    <source>
        <dbReference type="Pfam" id="PF08245"/>
    </source>
</evidence>
<evidence type="ECO:0000256" key="13">
    <source>
        <dbReference type="ARBA" id="ARBA00022909"/>
    </source>
</evidence>
<evidence type="ECO:0000256" key="11">
    <source>
        <dbReference type="ARBA" id="ARBA00022840"/>
    </source>
</evidence>
<dbReference type="EC" id="6.3.2.17" evidence="6"/>
<evidence type="ECO:0000313" key="25">
    <source>
        <dbReference type="Proteomes" id="UP000007382"/>
    </source>
</evidence>
<evidence type="ECO:0000256" key="2">
    <source>
        <dbReference type="ARBA" id="ARBA00004799"/>
    </source>
</evidence>
<evidence type="ECO:0000256" key="12">
    <source>
        <dbReference type="ARBA" id="ARBA00022842"/>
    </source>
</evidence>
<dbReference type="OrthoDB" id="9809356at2"/>
<comment type="similarity">
    <text evidence="4 21">Belongs to the folylpolyglutamate synthase family.</text>
</comment>
<dbReference type="InterPro" id="IPR004101">
    <property type="entry name" value="Mur_ligase_C"/>
</dbReference>
<protein>
    <recommendedName>
        <fullName evidence="7">Dihydrofolate synthase/folylpolyglutamate synthase</fullName>
        <ecNumber evidence="5">6.3.2.12</ecNumber>
        <ecNumber evidence="6">6.3.2.17</ecNumber>
    </recommendedName>
    <alternativeName>
        <fullName evidence="16">Folylpoly-gamma-glutamate synthetase-dihydrofolate synthetase</fullName>
    </alternativeName>
    <alternativeName>
        <fullName evidence="14">Folylpolyglutamate synthetase</fullName>
    </alternativeName>
    <alternativeName>
        <fullName evidence="15">Tetrahydrofolylpolyglutamate synthase</fullName>
    </alternativeName>
</protein>
<evidence type="ECO:0000256" key="3">
    <source>
        <dbReference type="ARBA" id="ARBA00005150"/>
    </source>
</evidence>
<evidence type="ECO:0000256" key="19">
    <source>
        <dbReference type="ARBA" id="ARBA00049035"/>
    </source>
</evidence>
<dbReference type="InterPro" id="IPR001645">
    <property type="entry name" value="Folylpolyglutamate_synth"/>
</dbReference>
<dbReference type="RefSeq" id="WP_014448898.1">
    <property type="nucleotide sequence ID" value="NC_017094.1"/>
</dbReference>
<comment type="catalytic activity">
    <reaction evidence="17">
        <text>(6S)-5,6,7,8-tetrahydrofolyl-(gamma-L-Glu)(n) + L-glutamate + ATP = (6S)-5,6,7,8-tetrahydrofolyl-(gamma-L-Glu)(n+1) + ADP + phosphate + H(+)</text>
        <dbReference type="Rhea" id="RHEA:10580"/>
        <dbReference type="Rhea" id="RHEA-COMP:14738"/>
        <dbReference type="Rhea" id="RHEA-COMP:14740"/>
        <dbReference type="ChEBI" id="CHEBI:15378"/>
        <dbReference type="ChEBI" id="CHEBI:29985"/>
        <dbReference type="ChEBI" id="CHEBI:30616"/>
        <dbReference type="ChEBI" id="CHEBI:43474"/>
        <dbReference type="ChEBI" id="CHEBI:141005"/>
        <dbReference type="ChEBI" id="CHEBI:456216"/>
        <dbReference type="EC" id="6.3.2.17"/>
    </reaction>
</comment>
<feature type="domain" description="Mur ligase C-terminal" evidence="22">
    <location>
        <begin position="284"/>
        <end position="396"/>
    </location>
</feature>
<evidence type="ECO:0000259" key="22">
    <source>
        <dbReference type="Pfam" id="PF02875"/>
    </source>
</evidence>
<evidence type="ECO:0000256" key="17">
    <source>
        <dbReference type="ARBA" id="ARBA00047493"/>
    </source>
</evidence>
<comment type="pathway">
    <text evidence="2">Cofactor biosynthesis; tetrahydrofolate biosynthesis; 7,8-dihydrofolate from 2-amino-4-hydroxy-6-hydroxymethyl-7,8-dihydropteridine diphosphate and 4-aminobenzoate: step 2/2.</text>
</comment>
<reference evidence="24 25" key="1">
    <citation type="journal article" date="2012" name="J. Bacteriol.">
        <title>Complete Genome Sequence of Leptospirillum ferrooxidans Strain C2-3, Isolated from a Fresh Volcanic Ash Deposit on the Island of Miyake, Japan.</title>
        <authorList>
            <person name="Fujimura R."/>
            <person name="Sato Y."/>
            <person name="Nishizawa T."/>
            <person name="Oshima K."/>
            <person name="Kim S.-W."/>
            <person name="Hattori M."/>
            <person name="Kamijo T."/>
            <person name="Ohta H."/>
        </authorList>
    </citation>
    <scope>NUCLEOTIDE SEQUENCE [LARGE SCALE GENOMIC DNA]</scope>
    <source>
        <strain evidence="24 25">C2-3</strain>
    </source>
</reference>
<gene>
    <name evidence="24" type="ordered locus">LFE_0691</name>
</gene>
<comment type="catalytic activity">
    <reaction evidence="18">
        <text>10-formyltetrahydrofolyl-(gamma-L-Glu)(n) + L-glutamate + ATP = 10-formyltetrahydrofolyl-(gamma-L-Glu)(n+1) + ADP + phosphate + H(+)</text>
        <dbReference type="Rhea" id="RHEA:51904"/>
        <dbReference type="Rhea" id="RHEA-COMP:13088"/>
        <dbReference type="Rhea" id="RHEA-COMP:14300"/>
        <dbReference type="ChEBI" id="CHEBI:15378"/>
        <dbReference type="ChEBI" id="CHEBI:29985"/>
        <dbReference type="ChEBI" id="CHEBI:30616"/>
        <dbReference type="ChEBI" id="CHEBI:43474"/>
        <dbReference type="ChEBI" id="CHEBI:134413"/>
        <dbReference type="ChEBI" id="CHEBI:456216"/>
        <dbReference type="EC" id="6.3.2.17"/>
    </reaction>
</comment>
<evidence type="ECO:0000256" key="4">
    <source>
        <dbReference type="ARBA" id="ARBA00008276"/>
    </source>
</evidence>
<dbReference type="eggNOG" id="COG0285">
    <property type="taxonomic scope" value="Bacteria"/>
</dbReference>
<comment type="function">
    <text evidence="1">Functions in two distinct reactions of the de novo folate biosynthetic pathway. Catalyzes the addition of a glutamate residue to dihydropteroate (7,8-dihydropteroate or H2Pte) to form dihydrofolate (7,8-dihydrofolate monoglutamate or H2Pte-Glu). Also catalyzes successive additions of L-glutamate to tetrahydrofolate or 10-formyltetrahydrofolate or 5,10-methylenetetrahydrofolate, leading to folylpolyglutamate derivatives.</text>
</comment>
<dbReference type="InterPro" id="IPR036615">
    <property type="entry name" value="Mur_ligase_C_dom_sf"/>
</dbReference>
<evidence type="ECO:0000256" key="9">
    <source>
        <dbReference type="ARBA" id="ARBA00022723"/>
    </source>
</evidence>